<dbReference type="PANTHER" id="PTHR46093">
    <property type="entry name" value="ACYL-COA-BINDING DOMAIN-CONTAINING PROTEIN 5"/>
    <property type="match status" value="1"/>
</dbReference>
<organism evidence="6 7">
    <name type="scientific">Linnemannia elongata AG-77</name>
    <dbReference type="NCBI Taxonomy" id="1314771"/>
    <lineage>
        <taxon>Eukaryota</taxon>
        <taxon>Fungi</taxon>
        <taxon>Fungi incertae sedis</taxon>
        <taxon>Mucoromycota</taxon>
        <taxon>Mortierellomycotina</taxon>
        <taxon>Mortierellomycetes</taxon>
        <taxon>Mortierellales</taxon>
        <taxon>Mortierellaceae</taxon>
        <taxon>Linnemannia</taxon>
    </lineage>
</organism>
<keyword evidence="7" id="KW-1185">Reference proteome</keyword>
<accession>A0A197JIZ4</accession>
<feature type="signal peptide" evidence="5">
    <location>
        <begin position="1"/>
        <end position="32"/>
    </location>
</feature>
<reference evidence="6 7" key="1">
    <citation type="submission" date="2016-05" db="EMBL/GenBank/DDBJ databases">
        <title>Genome sequencing reveals origins of a unique bacterial endosymbiosis in the earliest lineages of terrestrial Fungi.</title>
        <authorList>
            <consortium name="DOE Joint Genome Institute"/>
            <person name="Uehling J."/>
            <person name="Gryganskyi A."/>
            <person name="Hameed K."/>
            <person name="Tschaplinski T."/>
            <person name="Misztal P."/>
            <person name="Wu S."/>
            <person name="Desiro A."/>
            <person name="Vande Pol N."/>
            <person name="Du Z.-Y."/>
            <person name="Zienkiewicz A."/>
            <person name="Zienkiewicz K."/>
            <person name="Morin E."/>
            <person name="Tisserant E."/>
            <person name="Splivallo R."/>
            <person name="Hainaut M."/>
            <person name="Henrissat B."/>
            <person name="Ohm R."/>
            <person name="Kuo A."/>
            <person name="Yan J."/>
            <person name="Lipzen A."/>
            <person name="Nolan M."/>
            <person name="Labutti K."/>
            <person name="Barry K."/>
            <person name="Goldstein A."/>
            <person name="Labbe J."/>
            <person name="Schadt C."/>
            <person name="Tuskan G."/>
            <person name="Grigoriev I."/>
            <person name="Martin F."/>
            <person name="Vilgalys R."/>
            <person name="Bonito G."/>
        </authorList>
    </citation>
    <scope>NUCLEOTIDE SEQUENCE [LARGE SCALE GENOMIC DNA]</scope>
    <source>
        <strain evidence="6 7">AG-77</strain>
    </source>
</reference>
<keyword evidence="4" id="KW-1133">Transmembrane helix</keyword>
<dbReference type="PANTHER" id="PTHR46093:SF18">
    <property type="entry name" value="FIBRONECTIN TYPE-III DOMAIN-CONTAINING PROTEIN"/>
    <property type="match status" value="1"/>
</dbReference>
<keyword evidence="5" id="KW-0732">Signal</keyword>
<feature type="compositionally biased region" description="Polar residues" evidence="3">
    <location>
        <begin position="614"/>
        <end position="630"/>
    </location>
</feature>
<evidence type="ECO:0000256" key="1">
    <source>
        <dbReference type="ARBA" id="ARBA00022441"/>
    </source>
</evidence>
<protein>
    <recommendedName>
        <fullName evidence="8">Galactose oxidase</fullName>
    </recommendedName>
</protein>
<feature type="region of interest" description="Disordered" evidence="3">
    <location>
        <begin position="563"/>
        <end position="630"/>
    </location>
</feature>
<evidence type="ECO:0000313" key="7">
    <source>
        <dbReference type="Proteomes" id="UP000078512"/>
    </source>
</evidence>
<evidence type="ECO:0000256" key="3">
    <source>
        <dbReference type="SAM" id="MobiDB-lite"/>
    </source>
</evidence>
<evidence type="ECO:0000313" key="6">
    <source>
        <dbReference type="EMBL" id="OAQ24344.1"/>
    </source>
</evidence>
<keyword evidence="4" id="KW-0472">Membrane</keyword>
<dbReference type="Gene3D" id="2.120.10.80">
    <property type="entry name" value="Kelch-type beta propeller"/>
    <property type="match status" value="2"/>
</dbReference>
<name>A0A197JIZ4_9FUNG</name>
<keyword evidence="2" id="KW-0677">Repeat</keyword>
<feature type="transmembrane region" description="Helical" evidence="4">
    <location>
        <begin position="377"/>
        <end position="398"/>
    </location>
</feature>
<dbReference type="AlphaFoldDB" id="A0A197JIZ4"/>
<evidence type="ECO:0008006" key="8">
    <source>
        <dbReference type="Google" id="ProtNLM"/>
    </source>
</evidence>
<feature type="chain" id="PRO_5008275989" description="Galactose oxidase" evidence="5">
    <location>
        <begin position="33"/>
        <end position="630"/>
    </location>
</feature>
<keyword evidence="1" id="KW-0880">Kelch repeat</keyword>
<dbReference type="SUPFAM" id="SSF50965">
    <property type="entry name" value="Galactose oxidase, central domain"/>
    <property type="match status" value="1"/>
</dbReference>
<proteinExistence type="predicted"/>
<dbReference type="Proteomes" id="UP000078512">
    <property type="component" value="Unassembled WGS sequence"/>
</dbReference>
<dbReference type="STRING" id="1314771.A0A197JIZ4"/>
<dbReference type="InterPro" id="IPR011043">
    <property type="entry name" value="Gal_Oxase/kelch_b-propeller"/>
</dbReference>
<dbReference type="EMBL" id="KV442096">
    <property type="protein sequence ID" value="OAQ24344.1"/>
    <property type="molecule type" value="Genomic_DNA"/>
</dbReference>
<evidence type="ECO:0000256" key="4">
    <source>
        <dbReference type="SAM" id="Phobius"/>
    </source>
</evidence>
<feature type="compositionally biased region" description="Low complexity" evidence="3">
    <location>
        <begin position="563"/>
        <end position="583"/>
    </location>
</feature>
<evidence type="ECO:0000256" key="5">
    <source>
        <dbReference type="SAM" id="SignalP"/>
    </source>
</evidence>
<dbReference type="Pfam" id="PF24681">
    <property type="entry name" value="Kelch_KLHDC2_KLHL20_DRC7"/>
    <property type="match status" value="1"/>
</dbReference>
<evidence type="ECO:0000256" key="2">
    <source>
        <dbReference type="ARBA" id="ARBA00022737"/>
    </source>
</evidence>
<feature type="region of interest" description="Disordered" evidence="3">
    <location>
        <begin position="406"/>
        <end position="438"/>
    </location>
</feature>
<gene>
    <name evidence="6" type="ORF">K457DRAFT_24214</name>
</gene>
<dbReference type="OrthoDB" id="10251809at2759"/>
<dbReference type="CDD" id="cd12087">
    <property type="entry name" value="TM_EGFR-like"/>
    <property type="match status" value="1"/>
</dbReference>
<sequence length="630" mass="66604">MTTTSSTTRRSPSRFFTTALLTLSLSLTLTQAQISNDAPIPVSGPASARTSLKWYILGGQPSTVDGTLPIGQFYYLDLAVPWSANTPVWKRLQSGPQQSIFPAVFSGDQKTMVVFHIAGQNPTYKYTVATDSWASSPVRFPLNGTQGIGAVTDPSSGLVYIAGGYTDRTSMDIYNPATDSVSQTKLPDPANIFASRWYYTNTWSQQRRTVMYFGGYNITNNAANNFVSEFSPSAATWNTMSTSGSAPSNRADHCMTSNDDGTKVVIYGGRLPNNAPFSGEVFILDTVTGVWTQGAPGQPRLYAACTIAGDQLLIWGGTSTGGLLASSPVLVYNMATNSWASDYVPPASYVAAASASATGTKPTGTGGDGSGGSNTGAIVGGIVGAIVVIGAIAGFLIYRRRQQRNTHVHSPVNTTSDDKETGAASHSTGSGGNYGNSNEEELRRIQGQLENQQQQLELQRQLLALQQQTAAASQPGMVQVQQYHDPSTPYVYQPPLYYAPVPTTSQTVQTVPATTPYTYAYSSSIPVVSGAGHSEIYQVTAEPSFAPSPLVYMPADYVLPPGSNSVSSPPMSSTVATSSSGGVTDQGMHAVSAPVKKSQGQVSGPHAYVDHAGSWTSDKPQPNNPHTVIE</sequence>
<keyword evidence="4" id="KW-0812">Transmembrane</keyword>
<dbReference type="InterPro" id="IPR015915">
    <property type="entry name" value="Kelch-typ_b-propeller"/>
</dbReference>